<dbReference type="STRING" id="290398.Csal_2332"/>
<dbReference type="InterPro" id="IPR029063">
    <property type="entry name" value="SAM-dependent_MTases_sf"/>
</dbReference>
<dbReference type="EMBL" id="CP000285">
    <property type="protein sequence ID" value="ABE59682.1"/>
    <property type="molecule type" value="Genomic_DNA"/>
</dbReference>
<dbReference type="HAMAP" id="MF_00812">
    <property type="entry name" value="Thiopur_methtran"/>
    <property type="match status" value="1"/>
</dbReference>
<dbReference type="GeneID" id="95335043"/>
<dbReference type="PANTHER" id="PTHR10259:SF11">
    <property type="entry name" value="THIOPURINE S-METHYLTRANSFERASE"/>
    <property type="match status" value="1"/>
</dbReference>
<evidence type="ECO:0000256" key="1">
    <source>
        <dbReference type="ARBA" id="ARBA00000903"/>
    </source>
</evidence>
<keyword evidence="7 9" id="KW-0808">Transferase</keyword>
<dbReference type="EC" id="2.1.1.67" evidence="4 9"/>
<dbReference type="NCBIfam" id="TIGR03840">
    <property type="entry name" value="TMPT_Se_Te"/>
    <property type="match status" value="1"/>
</dbReference>
<feature type="binding site" evidence="9">
    <location>
        <position position="66"/>
    </location>
    <ligand>
        <name>S-adenosyl-L-methionine</name>
        <dbReference type="ChEBI" id="CHEBI:59789"/>
    </ligand>
</feature>
<evidence type="ECO:0000256" key="9">
    <source>
        <dbReference type="HAMAP-Rule" id="MF_00812"/>
    </source>
</evidence>
<evidence type="ECO:0000256" key="7">
    <source>
        <dbReference type="ARBA" id="ARBA00022679"/>
    </source>
</evidence>
<name>Q1QV26_CHRI1</name>
<dbReference type="eggNOG" id="COG0500">
    <property type="taxonomic scope" value="Bacteria"/>
</dbReference>
<evidence type="ECO:0000313" key="12">
    <source>
        <dbReference type="Proteomes" id="UP000000239"/>
    </source>
</evidence>
<dbReference type="FunFam" id="3.40.50.150:FF:000101">
    <property type="entry name" value="Thiopurine S-methyltransferase"/>
    <property type="match status" value="1"/>
</dbReference>
<evidence type="ECO:0000256" key="8">
    <source>
        <dbReference type="ARBA" id="ARBA00022691"/>
    </source>
</evidence>
<dbReference type="Pfam" id="PF05724">
    <property type="entry name" value="TPMT"/>
    <property type="match status" value="1"/>
</dbReference>
<evidence type="ECO:0000256" key="6">
    <source>
        <dbReference type="ARBA" id="ARBA00022603"/>
    </source>
</evidence>
<evidence type="ECO:0000256" key="4">
    <source>
        <dbReference type="ARBA" id="ARBA00011905"/>
    </source>
</evidence>
<dbReference type="GO" id="GO:0005737">
    <property type="term" value="C:cytoplasm"/>
    <property type="evidence" value="ECO:0007669"/>
    <property type="project" value="UniProtKB-SubCell"/>
</dbReference>
<gene>
    <name evidence="9" type="primary">tpm</name>
    <name evidence="11" type="ordered locus">Csal_2332</name>
</gene>
<dbReference type="PANTHER" id="PTHR10259">
    <property type="entry name" value="THIOPURINE S-METHYLTRANSFERASE"/>
    <property type="match status" value="1"/>
</dbReference>
<comment type="catalytic activity">
    <reaction evidence="1 9">
        <text>S-adenosyl-L-methionine + a thiopurine = S-adenosyl-L-homocysteine + a thiopurine S-methylether.</text>
        <dbReference type="EC" id="2.1.1.67"/>
    </reaction>
</comment>
<dbReference type="NCBIfam" id="NF009732">
    <property type="entry name" value="PRK13255.1"/>
    <property type="match status" value="1"/>
</dbReference>
<feature type="binding site" evidence="9">
    <location>
        <position position="45"/>
    </location>
    <ligand>
        <name>S-adenosyl-L-methionine</name>
        <dbReference type="ChEBI" id="CHEBI:59789"/>
    </ligand>
</feature>
<dbReference type="AlphaFoldDB" id="Q1QV26"/>
<dbReference type="GO" id="GO:0032259">
    <property type="term" value="P:methylation"/>
    <property type="evidence" value="ECO:0007669"/>
    <property type="project" value="UniProtKB-KW"/>
</dbReference>
<evidence type="ECO:0000256" key="10">
    <source>
        <dbReference type="SAM" id="MobiDB-lite"/>
    </source>
</evidence>
<feature type="binding site" evidence="9">
    <location>
        <position position="10"/>
    </location>
    <ligand>
        <name>S-adenosyl-L-methionine</name>
        <dbReference type="ChEBI" id="CHEBI:59789"/>
    </ligand>
</feature>
<dbReference type="RefSeq" id="WP_011507628.1">
    <property type="nucleotide sequence ID" value="NC_007963.1"/>
</dbReference>
<dbReference type="GO" id="GO:0008119">
    <property type="term" value="F:thiopurine S-methyltransferase activity"/>
    <property type="evidence" value="ECO:0007669"/>
    <property type="project" value="UniProtKB-UniRule"/>
</dbReference>
<dbReference type="GO" id="GO:0010038">
    <property type="term" value="P:response to metal ion"/>
    <property type="evidence" value="ECO:0007669"/>
    <property type="project" value="InterPro"/>
</dbReference>
<dbReference type="Proteomes" id="UP000000239">
    <property type="component" value="Chromosome"/>
</dbReference>
<dbReference type="InterPro" id="IPR008854">
    <property type="entry name" value="TPMT"/>
</dbReference>
<dbReference type="InterPro" id="IPR025835">
    <property type="entry name" value="Thiopurine_S-MeTrfase"/>
</dbReference>
<dbReference type="SUPFAM" id="SSF53335">
    <property type="entry name" value="S-adenosyl-L-methionine-dependent methyltransferases"/>
    <property type="match status" value="1"/>
</dbReference>
<keyword evidence="12" id="KW-1185">Reference proteome</keyword>
<dbReference type="PIRSF" id="PIRSF023956">
    <property type="entry name" value="Thiopurine_S-methyltransferase"/>
    <property type="match status" value="1"/>
</dbReference>
<sequence>MATDEWLSRWEDGRIGFHRSAPHASLQRHWPALGAPPRGKVLVPLCGKSLDMRWLAEQGHPVLGLELSSLAIEQFIAEGEGPVSRYTQGDFTCCRQGSIELWCGDFFHFHTAQAAELAAFYDRAALIALPEATRQRYAFHLAQLLLPGTRGLLISLVDTQSPEGGPPYSVDHDEVERLFAPNFELTLLETLPPEAGGKQESVWSLVRRGPRQDTGPGE</sequence>
<keyword evidence="8 9" id="KW-0949">S-adenosyl-L-methionine</keyword>
<dbReference type="PROSITE" id="PS51585">
    <property type="entry name" value="SAM_MT_TPMT"/>
    <property type="match status" value="1"/>
</dbReference>
<feature type="region of interest" description="Disordered" evidence="10">
    <location>
        <begin position="194"/>
        <end position="218"/>
    </location>
</feature>
<reference evidence="11 12" key="1">
    <citation type="journal article" date="2011" name="Stand. Genomic Sci.">
        <title>Complete genome sequence of the halophilic and highly halotolerant Chromohalobacter salexigens type strain (1H11(T)).</title>
        <authorList>
            <person name="Copeland A."/>
            <person name="O'Connor K."/>
            <person name="Lucas S."/>
            <person name="Lapidus A."/>
            <person name="Berry K.W."/>
            <person name="Detter J.C."/>
            <person name="Del Rio T.G."/>
            <person name="Hammon N."/>
            <person name="Dalin E."/>
            <person name="Tice H."/>
            <person name="Pitluck S."/>
            <person name="Bruce D."/>
            <person name="Goodwin L."/>
            <person name="Han C."/>
            <person name="Tapia R."/>
            <person name="Saunders E."/>
            <person name="Schmutz J."/>
            <person name="Brettin T."/>
            <person name="Larimer F."/>
            <person name="Land M."/>
            <person name="Hauser L."/>
            <person name="Vargas C."/>
            <person name="Nieto J.J."/>
            <person name="Kyrpides N.C."/>
            <person name="Ivanova N."/>
            <person name="Goker M."/>
            <person name="Klenk H.P."/>
            <person name="Csonka L.N."/>
            <person name="Woyke T."/>
        </authorList>
    </citation>
    <scope>NUCLEOTIDE SEQUENCE [LARGE SCALE GENOMIC DNA]</scope>
    <source>
        <strain evidence="12">ATCC BAA-138 / DSM 3043 / CIP 106854 / NCIMB 13768 / 1H11</strain>
    </source>
</reference>
<feature type="binding site" evidence="9">
    <location>
        <position position="123"/>
    </location>
    <ligand>
        <name>S-adenosyl-L-methionine</name>
        <dbReference type="ChEBI" id="CHEBI:59789"/>
    </ligand>
</feature>
<dbReference type="HOGENOM" id="CLU_085515_1_0_6"/>
<dbReference type="Gene3D" id="3.40.50.150">
    <property type="entry name" value="Vaccinia Virus protein VP39"/>
    <property type="match status" value="1"/>
</dbReference>
<organism evidence="11 12">
    <name type="scientific">Chromohalobacter israelensis (strain ATCC BAA-138 / DSM 3043 / CIP 106854 / NCIMB 13768 / 1H11)</name>
    <name type="common">Chromohalobacter salexigens</name>
    <dbReference type="NCBI Taxonomy" id="290398"/>
    <lineage>
        <taxon>Bacteria</taxon>
        <taxon>Pseudomonadati</taxon>
        <taxon>Pseudomonadota</taxon>
        <taxon>Gammaproteobacteria</taxon>
        <taxon>Oceanospirillales</taxon>
        <taxon>Halomonadaceae</taxon>
        <taxon>Chromohalobacter</taxon>
    </lineage>
</organism>
<keyword evidence="5 9" id="KW-0963">Cytoplasm</keyword>
<protein>
    <recommendedName>
        <fullName evidence="4 9">Thiopurine S-methyltransferase</fullName>
        <ecNumber evidence="4 9">2.1.1.67</ecNumber>
    </recommendedName>
    <alternativeName>
        <fullName evidence="9">Thiopurine methyltransferase</fullName>
    </alternativeName>
</protein>
<proteinExistence type="inferred from homology"/>
<dbReference type="InterPro" id="IPR022474">
    <property type="entry name" value="Thiopur_S-MeTfrase_Se/Te_detox"/>
</dbReference>
<evidence type="ECO:0000256" key="5">
    <source>
        <dbReference type="ARBA" id="ARBA00022490"/>
    </source>
</evidence>
<keyword evidence="6 9" id="KW-0489">Methyltransferase</keyword>
<accession>Q1QV26</accession>
<dbReference type="KEGG" id="csa:Csal_2332"/>
<comment type="similarity">
    <text evidence="3 9">Belongs to the class I-like SAM-binding methyltransferase superfamily. TPMT family.</text>
</comment>
<dbReference type="OrthoDB" id="9778208at2"/>
<comment type="subcellular location">
    <subcellularLocation>
        <location evidence="2 9">Cytoplasm</location>
    </subcellularLocation>
</comment>
<evidence type="ECO:0000313" key="11">
    <source>
        <dbReference type="EMBL" id="ABE59682.1"/>
    </source>
</evidence>
<evidence type="ECO:0000256" key="2">
    <source>
        <dbReference type="ARBA" id="ARBA00004496"/>
    </source>
</evidence>
<evidence type="ECO:0000256" key="3">
    <source>
        <dbReference type="ARBA" id="ARBA00008145"/>
    </source>
</evidence>